<dbReference type="PANTHER" id="PTHR43689:SF8">
    <property type="entry name" value="ALPHA_BETA-HYDROLASES SUPERFAMILY PROTEIN"/>
    <property type="match status" value="1"/>
</dbReference>
<protein>
    <submittedName>
        <fullName evidence="2">Alpha/beta fold hydrolase</fullName>
    </submittedName>
</protein>
<organism evidence="2 3">
    <name type="scientific">Candidatus Geothrix skivensis</name>
    <dbReference type="NCBI Taxonomy" id="2954439"/>
    <lineage>
        <taxon>Bacteria</taxon>
        <taxon>Pseudomonadati</taxon>
        <taxon>Acidobacteriota</taxon>
        <taxon>Holophagae</taxon>
        <taxon>Holophagales</taxon>
        <taxon>Holophagaceae</taxon>
        <taxon>Geothrix</taxon>
    </lineage>
</organism>
<proteinExistence type="predicted"/>
<keyword evidence="2" id="KW-0378">Hydrolase</keyword>
<dbReference type="Pfam" id="PF00561">
    <property type="entry name" value="Abhydrolase_1"/>
    <property type="match status" value="1"/>
</dbReference>
<dbReference type="PRINTS" id="PR00111">
    <property type="entry name" value="ABHYDROLASE"/>
</dbReference>
<dbReference type="Proteomes" id="UP000886657">
    <property type="component" value="Unassembled WGS sequence"/>
</dbReference>
<dbReference type="InterPro" id="IPR029058">
    <property type="entry name" value="AB_hydrolase_fold"/>
</dbReference>
<evidence type="ECO:0000259" key="1">
    <source>
        <dbReference type="Pfam" id="PF00561"/>
    </source>
</evidence>
<name>A0A9D7XH86_9BACT</name>
<comment type="caution">
    <text evidence="2">The sequence shown here is derived from an EMBL/GenBank/DDBJ whole genome shotgun (WGS) entry which is preliminary data.</text>
</comment>
<feature type="domain" description="AB hydrolase-1" evidence="1">
    <location>
        <begin position="26"/>
        <end position="259"/>
    </location>
</feature>
<dbReference type="InterPro" id="IPR000073">
    <property type="entry name" value="AB_hydrolase_1"/>
</dbReference>
<dbReference type="GO" id="GO:0016787">
    <property type="term" value="F:hydrolase activity"/>
    <property type="evidence" value="ECO:0007669"/>
    <property type="project" value="UniProtKB-KW"/>
</dbReference>
<dbReference type="EMBL" id="JADKIO010000008">
    <property type="protein sequence ID" value="MBK9797101.1"/>
    <property type="molecule type" value="Genomic_DNA"/>
</dbReference>
<gene>
    <name evidence="2" type="ORF">IPP58_11495</name>
</gene>
<dbReference type="AlphaFoldDB" id="A0A9D7XH86"/>
<accession>A0A9D7XH86</accession>
<sequence length="273" mass="30521">MLGPTPQRLRIQGHELAYHRQGRGAPLLLVHGITTYSFIWQGLFTQLAEHHDVVAVDLLGCGDSDKPLDVSYSVASHVDRLEAFTRALGWGPFGFIGHDIGGGIAQRFAVKHPERLTHAAVLNGVAYDFWPVQPILTMRTPIVRQLAMAALDLGALKLIVKRGIFHSERVTPELMADFRRPLETREGRKAFLHFAESLDNRDLTAISEDLRQTRIPFLILRGLEDVYLSGEIAHRLHQEIPGSRLVEVAEAGHFFQVDQPERLVAELHAFLGA</sequence>
<dbReference type="PANTHER" id="PTHR43689">
    <property type="entry name" value="HYDROLASE"/>
    <property type="match status" value="1"/>
</dbReference>
<evidence type="ECO:0000313" key="3">
    <source>
        <dbReference type="Proteomes" id="UP000886657"/>
    </source>
</evidence>
<dbReference type="SUPFAM" id="SSF53474">
    <property type="entry name" value="alpha/beta-Hydrolases"/>
    <property type="match status" value="1"/>
</dbReference>
<dbReference type="Gene3D" id="3.40.50.1820">
    <property type="entry name" value="alpha/beta hydrolase"/>
    <property type="match status" value="1"/>
</dbReference>
<evidence type="ECO:0000313" key="2">
    <source>
        <dbReference type="EMBL" id="MBK9797101.1"/>
    </source>
</evidence>
<reference evidence="2" key="1">
    <citation type="submission" date="2020-10" db="EMBL/GenBank/DDBJ databases">
        <title>Connecting structure to function with the recovery of over 1000 high-quality activated sludge metagenome-assembled genomes encoding full-length rRNA genes using long-read sequencing.</title>
        <authorList>
            <person name="Singleton C.M."/>
            <person name="Petriglieri F."/>
            <person name="Kristensen J.M."/>
            <person name="Kirkegaard R.H."/>
            <person name="Michaelsen T.Y."/>
            <person name="Andersen M.H."/>
            <person name="Karst S.M."/>
            <person name="Dueholm M.S."/>
            <person name="Nielsen P.H."/>
            <person name="Albertsen M."/>
        </authorList>
    </citation>
    <scope>NUCLEOTIDE SEQUENCE</scope>
    <source>
        <strain evidence="2">Skiv_18-Q3-R9-52_MAXAC.067</strain>
    </source>
</reference>